<gene>
    <name evidence="1" type="ORF">GCM10008013_21370</name>
</gene>
<accession>A0ABQ1YFH4</accession>
<keyword evidence="2" id="KW-1185">Reference proteome</keyword>
<dbReference type="Proteomes" id="UP000659344">
    <property type="component" value="Unassembled WGS sequence"/>
</dbReference>
<organism evidence="1 2">
    <name type="scientific">Paenibacillus segetis</name>
    <dbReference type="NCBI Taxonomy" id="1325360"/>
    <lineage>
        <taxon>Bacteria</taxon>
        <taxon>Bacillati</taxon>
        <taxon>Bacillota</taxon>
        <taxon>Bacilli</taxon>
        <taxon>Bacillales</taxon>
        <taxon>Paenibacillaceae</taxon>
        <taxon>Paenibacillus</taxon>
    </lineage>
</organism>
<dbReference type="EMBL" id="BMFT01000001">
    <property type="protein sequence ID" value="GGH22735.1"/>
    <property type="molecule type" value="Genomic_DNA"/>
</dbReference>
<protein>
    <submittedName>
        <fullName evidence="1">Uncharacterized protein</fullName>
    </submittedName>
</protein>
<reference evidence="2" key="1">
    <citation type="journal article" date="2019" name="Int. J. Syst. Evol. Microbiol.">
        <title>The Global Catalogue of Microorganisms (GCM) 10K type strain sequencing project: providing services to taxonomists for standard genome sequencing and annotation.</title>
        <authorList>
            <consortium name="The Broad Institute Genomics Platform"/>
            <consortium name="The Broad Institute Genome Sequencing Center for Infectious Disease"/>
            <person name="Wu L."/>
            <person name="Ma J."/>
        </authorList>
    </citation>
    <scope>NUCLEOTIDE SEQUENCE [LARGE SCALE GENOMIC DNA]</scope>
    <source>
        <strain evidence="2">CGMCC 1.12769</strain>
    </source>
</reference>
<evidence type="ECO:0000313" key="2">
    <source>
        <dbReference type="Proteomes" id="UP000659344"/>
    </source>
</evidence>
<comment type="caution">
    <text evidence="1">The sequence shown here is derived from an EMBL/GenBank/DDBJ whole genome shotgun (WGS) entry which is preliminary data.</text>
</comment>
<evidence type="ECO:0000313" key="1">
    <source>
        <dbReference type="EMBL" id="GGH22735.1"/>
    </source>
</evidence>
<name>A0ABQ1YFH4_9BACL</name>
<proteinExistence type="predicted"/>
<sequence length="244" mass="28683">MMKGDRKVKRWIFAGISDKRDLLLYLCKVLASSKHQVLLTDATEGKRYSYSIGGLDPSLQITQFCGFDVATGFTNIALLEKEIIENSNLSAVYDYMLMDVDTLHFNSIDPWLVTDEILWVTSFDRYEVERSCAWFRELFLKWPELQGMKVHQLYIRTVDSYLDQDYIMGFMEDLPIEWSTEPITVPWNENNMAIQLENEYSSSLRMNRISRSYQRALLVLLEQLVGWRTTDARRAFRQAKRREA</sequence>